<dbReference type="PRINTS" id="PR00382">
    <property type="entry name" value="LIPIDTRNSFER"/>
</dbReference>
<evidence type="ECO:0000259" key="4">
    <source>
        <dbReference type="SMART" id="SM00499"/>
    </source>
</evidence>
<protein>
    <recommendedName>
        <fullName evidence="2">Non-specific lipid-transfer protein</fullName>
    </recommendedName>
</protein>
<reference evidence="5 6" key="1">
    <citation type="submission" date="2019-07" db="EMBL/GenBank/DDBJ databases">
        <title>WGS assembly of Gossypium tomentosum.</title>
        <authorList>
            <person name="Chen Z.J."/>
            <person name="Sreedasyam A."/>
            <person name="Ando A."/>
            <person name="Song Q."/>
            <person name="De L."/>
            <person name="Hulse-Kemp A."/>
            <person name="Ding M."/>
            <person name="Ye W."/>
            <person name="Kirkbride R."/>
            <person name="Jenkins J."/>
            <person name="Plott C."/>
            <person name="Lovell J."/>
            <person name="Lin Y.-M."/>
            <person name="Vaughn R."/>
            <person name="Liu B."/>
            <person name="Li W."/>
            <person name="Simpson S."/>
            <person name="Scheffler B."/>
            <person name="Saski C."/>
            <person name="Grover C."/>
            <person name="Hu G."/>
            <person name="Conover J."/>
            <person name="Carlson J."/>
            <person name="Shu S."/>
            <person name="Boston L."/>
            <person name="Williams M."/>
            <person name="Peterson D."/>
            <person name="Mcgee K."/>
            <person name="Jones D."/>
            <person name="Wendel J."/>
            <person name="Stelly D."/>
            <person name="Grimwood J."/>
            <person name="Schmutz J."/>
        </authorList>
    </citation>
    <scope>NUCLEOTIDE SEQUENCE [LARGE SCALE GENOMIC DNA]</scope>
    <source>
        <strain evidence="5">7179.01</strain>
    </source>
</reference>
<evidence type="ECO:0000313" key="6">
    <source>
        <dbReference type="Proteomes" id="UP000322667"/>
    </source>
</evidence>
<keyword evidence="3" id="KW-0732">Signal</keyword>
<evidence type="ECO:0000256" key="1">
    <source>
        <dbReference type="ARBA" id="ARBA00009748"/>
    </source>
</evidence>
<dbReference type="Proteomes" id="UP000322667">
    <property type="component" value="Chromosome A08"/>
</dbReference>
<feature type="chain" id="PRO_5022667421" description="Non-specific lipid-transfer protein" evidence="3">
    <location>
        <begin position="25"/>
        <end position="117"/>
    </location>
</feature>
<name>A0A5D2PBV4_GOSTO</name>
<dbReference type="InterPro" id="IPR016140">
    <property type="entry name" value="Bifunc_inhib/LTP/seed_store"/>
</dbReference>
<sequence>MKGVVISVLVVLAMVRLMVRLGEATISCEEVVNIVRPCAPYIMTGIGSSTIACCNGLDQLRKSATTTADKQQACQCAKDAAAGFPMLNEQVSASLPTLCKSHIDFPISKNINCQDIH</sequence>
<dbReference type="Pfam" id="PF00234">
    <property type="entry name" value="Tryp_alpha_amyl"/>
    <property type="match status" value="1"/>
</dbReference>
<dbReference type="Gene3D" id="1.10.110.10">
    <property type="entry name" value="Plant lipid-transfer and hydrophobic proteins"/>
    <property type="match status" value="1"/>
</dbReference>
<proteinExistence type="inferred from homology"/>
<dbReference type="AlphaFoldDB" id="A0A5D2PBV4"/>
<dbReference type="SMART" id="SM00499">
    <property type="entry name" value="AAI"/>
    <property type="match status" value="1"/>
</dbReference>
<evidence type="ECO:0000256" key="2">
    <source>
        <dbReference type="RuleBase" id="RU000628"/>
    </source>
</evidence>
<dbReference type="PANTHER" id="PTHR33076">
    <property type="entry name" value="NON-SPECIFIC LIPID-TRANSFER PROTEIN 2-RELATED"/>
    <property type="match status" value="1"/>
</dbReference>
<dbReference type="CDD" id="cd01960">
    <property type="entry name" value="nsLTP1"/>
    <property type="match status" value="1"/>
</dbReference>
<comment type="function">
    <text evidence="2">Plant non-specific lipid-transfer proteins transfer phospholipids as well as galactolipids across membranes. May play a role in wax or cutin deposition in the cell walls of expanding epidermal cells and certain secretory tissues.</text>
</comment>
<feature type="signal peptide" evidence="3">
    <location>
        <begin position="1"/>
        <end position="24"/>
    </location>
</feature>
<gene>
    <name evidence="5" type="ORF">ES332_A08G070700v1</name>
</gene>
<accession>A0A5D2PBV4</accession>
<dbReference type="InterPro" id="IPR036312">
    <property type="entry name" value="Bifun_inhib/LTP/seed_sf"/>
</dbReference>
<dbReference type="EMBL" id="CM017617">
    <property type="protein sequence ID" value="TYI13619.1"/>
    <property type="molecule type" value="Genomic_DNA"/>
</dbReference>
<keyword evidence="6" id="KW-1185">Reference proteome</keyword>
<keyword evidence="2" id="KW-0446">Lipid-binding</keyword>
<organism evidence="5 6">
    <name type="scientific">Gossypium tomentosum</name>
    <name type="common">Hawaiian cotton</name>
    <name type="synonym">Gossypium sandvicense</name>
    <dbReference type="NCBI Taxonomy" id="34277"/>
    <lineage>
        <taxon>Eukaryota</taxon>
        <taxon>Viridiplantae</taxon>
        <taxon>Streptophyta</taxon>
        <taxon>Embryophyta</taxon>
        <taxon>Tracheophyta</taxon>
        <taxon>Spermatophyta</taxon>
        <taxon>Magnoliopsida</taxon>
        <taxon>eudicotyledons</taxon>
        <taxon>Gunneridae</taxon>
        <taxon>Pentapetalae</taxon>
        <taxon>rosids</taxon>
        <taxon>malvids</taxon>
        <taxon>Malvales</taxon>
        <taxon>Malvaceae</taxon>
        <taxon>Malvoideae</taxon>
        <taxon>Gossypium</taxon>
    </lineage>
</organism>
<dbReference type="SUPFAM" id="SSF47699">
    <property type="entry name" value="Bifunctional inhibitor/lipid-transfer protein/seed storage 2S albumin"/>
    <property type="match status" value="1"/>
</dbReference>
<dbReference type="InterPro" id="IPR000528">
    <property type="entry name" value="Plant_nsLTP"/>
</dbReference>
<dbReference type="GO" id="GO:0006869">
    <property type="term" value="P:lipid transport"/>
    <property type="evidence" value="ECO:0007669"/>
    <property type="project" value="InterPro"/>
</dbReference>
<keyword evidence="2" id="KW-0813">Transport</keyword>
<dbReference type="GO" id="GO:0008289">
    <property type="term" value="F:lipid binding"/>
    <property type="evidence" value="ECO:0007669"/>
    <property type="project" value="UniProtKB-KW"/>
</dbReference>
<feature type="domain" description="Bifunctional inhibitor/plant lipid transfer protein/seed storage helical" evidence="4">
    <location>
        <begin position="28"/>
        <end position="113"/>
    </location>
</feature>
<evidence type="ECO:0000313" key="5">
    <source>
        <dbReference type="EMBL" id="TYI13619.1"/>
    </source>
</evidence>
<comment type="similarity">
    <text evidence="1 2">Belongs to the plant LTP family.</text>
</comment>
<evidence type="ECO:0000256" key="3">
    <source>
        <dbReference type="SAM" id="SignalP"/>
    </source>
</evidence>